<comment type="caution">
    <text evidence="2">The sequence shown here is derived from an EMBL/GenBank/DDBJ whole genome shotgun (WGS) entry which is preliminary data.</text>
</comment>
<name>A0ABD3HP15_9MARC</name>
<dbReference type="EMBL" id="JBJQOH010000003">
    <property type="protein sequence ID" value="KAL3691099.1"/>
    <property type="molecule type" value="Genomic_DNA"/>
</dbReference>
<evidence type="ECO:0000313" key="2">
    <source>
        <dbReference type="EMBL" id="KAL3691099.1"/>
    </source>
</evidence>
<sequence length="150" mass="17188">MRCQLTAARICFDPPYVYGKLCHISFIVPSLCLHGNYAEKIFFWGKSDLLSQNKRPPVPAFGGWRDYGPESPTIDYSEAFAKVRASRLGSLPSRKDNGRDLENYSFHYQLEEEPSSMEYHSSDGLQGERSPRRTFFQFFVCGSRKEKAVS</sequence>
<accession>A0ABD3HP15</accession>
<proteinExistence type="predicted"/>
<dbReference type="Proteomes" id="UP001633002">
    <property type="component" value="Unassembled WGS sequence"/>
</dbReference>
<evidence type="ECO:0000259" key="1">
    <source>
        <dbReference type="Pfam" id="PF05627"/>
    </source>
</evidence>
<gene>
    <name evidence="2" type="ORF">R1sor_004750</name>
</gene>
<dbReference type="Pfam" id="PF05627">
    <property type="entry name" value="AvrRpt-cleavage"/>
    <property type="match status" value="1"/>
</dbReference>
<keyword evidence="3" id="KW-1185">Reference proteome</keyword>
<evidence type="ECO:0000313" key="3">
    <source>
        <dbReference type="Proteomes" id="UP001633002"/>
    </source>
</evidence>
<protein>
    <recommendedName>
        <fullName evidence="1">RIN4 pathogenic type III effector avirulence factor Avr cleavage site domain-containing protein</fullName>
    </recommendedName>
</protein>
<feature type="domain" description="RIN4 pathogenic type III effector avirulence factor Avr cleavage site" evidence="1">
    <location>
        <begin position="53"/>
        <end position="87"/>
    </location>
</feature>
<dbReference type="AlphaFoldDB" id="A0ABD3HP15"/>
<dbReference type="InterPro" id="IPR008700">
    <property type="entry name" value="TypeIII_avirulence_cleave"/>
</dbReference>
<reference evidence="2 3" key="1">
    <citation type="submission" date="2024-09" db="EMBL/GenBank/DDBJ databases">
        <title>Chromosome-scale assembly of Riccia sorocarpa.</title>
        <authorList>
            <person name="Paukszto L."/>
        </authorList>
    </citation>
    <scope>NUCLEOTIDE SEQUENCE [LARGE SCALE GENOMIC DNA]</scope>
    <source>
        <strain evidence="2">LP-2024</strain>
        <tissue evidence="2">Aerial parts of the thallus</tissue>
    </source>
</reference>
<organism evidence="2 3">
    <name type="scientific">Riccia sorocarpa</name>
    <dbReference type="NCBI Taxonomy" id="122646"/>
    <lineage>
        <taxon>Eukaryota</taxon>
        <taxon>Viridiplantae</taxon>
        <taxon>Streptophyta</taxon>
        <taxon>Embryophyta</taxon>
        <taxon>Marchantiophyta</taxon>
        <taxon>Marchantiopsida</taxon>
        <taxon>Marchantiidae</taxon>
        <taxon>Marchantiales</taxon>
        <taxon>Ricciaceae</taxon>
        <taxon>Riccia</taxon>
    </lineage>
</organism>